<evidence type="ECO:0000256" key="3">
    <source>
        <dbReference type="ARBA" id="ARBA00039793"/>
    </source>
</evidence>
<dbReference type="CDD" id="cd22928">
    <property type="entry name" value="HFD_POLE3_DPB4"/>
    <property type="match status" value="1"/>
</dbReference>
<name>A0A182K3F1_9DIPT</name>
<dbReference type="STRING" id="43041.A0A182K3F1"/>
<sequence length="129" mass="14352">MVERIEDLNLPNTSVTRLIKEAIPADVKISSECRVALARATSVFVLYLTSAATTAAHQKNHKSLTADHVLKGLEEIEFESFIQPLKGELENFRKMIKSRKDKKAAKPDTDTTVEGAVIDLENLENMQDA</sequence>
<dbReference type="Pfam" id="PF00808">
    <property type="entry name" value="CBFD_NFYB_HMF"/>
    <property type="match status" value="1"/>
</dbReference>
<dbReference type="GO" id="GO:0006974">
    <property type="term" value="P:DNA damage response"/>
    <property type="evidence" value="ECO:0007669"/>
    <property type="project" value="TreeGrafter"/>
</dbReference>
<evidence type="ECO:0000313" key="6">
    <source>
        <dbReference type="Proteomes" id="UP000075881"/>
    </source>
</evidence>
<dbReference type="GO" id="GO:0031490">
    <property type="term" value="F:chromatin DNA binding"/>
    <property type="evidence" value="ECO:0007669"/>
    <property type="project" value="TreeGrafter"/>
</dbReference>
<evidence type="ECO:0000256" key="1">
    <source>
        <dbReference type="ARBA" id="ARBA00004123"/>
    </source>
</evidence>
<comment type="subcellular location">
    <subcellularLocation>
        <location evidence="1">Nucleus</location>
    </subcellularLocation>
</comment>
<dbReference type="VEuPathDB" id="VectorBase:ACHR005286"/>
<keyword evidence="6" id="KW-1185">Reference proteome</keyword>
<dbReference type="GO" id="GO:0031507">
    <property type="term" value="P:heterochromatin formation"/>
    <property type="evidence" value="ECO:0007669"/>
    <property type="project" value="TreeGrafter"/>
</dbReference>
<dbReference type="PANTHER" id="PTHR46172">
    <property type="entry name" value="DNA POLYMERASE EPSILON SUBUNIT 3"/>
    <property type="match status" value="1"/>
</dbReference>
<feature type="domain" description="Transcription factor CBF/NF-Y/archaeal histone" evidence="4">
    <location>
        <begin position="9"/>
        <end position="71"/>
    </location>
</feature>
<dbReference type="InterPro" id="IPR003958">
    <property type="entry name" value="CBFA_NFYB_domain"/>
</dbReference>
<dbReference type="GO" id="GO:0008623">
    <property type="term" value="C:CHRAC"/>
    <property type="evidence" value="ECO:0007669"/>
    <property type="project" value="TreeGrafter"/>
</dbReference>
<proteinExistence type="predicted"/>
<evidence type="ECO:0000259" key="4">
    <source>
        <dbReference type="Pfam" id="PF00808"/>
    </source>
</evidence>
<dbReference type="Proteomes" id="UP000075881">
    <property type="component" value="Unassembled WGS sequence"/>
</dbReference>
<dbReference type="GO" id="GO:0046982">
    <property type="term" value="F:protein heterodimerization activity"/>
    <property type="evidence" value="ECO:0007669"/>
    <property type="project" value="InterPro"/>
</dbReference>
<dbReference type="SUPFAM" id="SSF47113">
    <property type="entry name" value="Histone-fold"/>
    <property type="match status" value="1"/>
</dbReference>
<dbReference type="Gene3D" id="1.10.20.10">
    <property type="entry name" value="Histone, subunit A"/>
    <property type="match status" value="1"/>
</dbReference>
<dbReference type="AlphaFoldDB" id="A0A182K3F1"/>
<reference evidence="6" key="1">
    <citation type="submission" date="2013-03" db="EMBL/GenBank/DDBJ databases">
        <title>The Genome Sequence of Anopheles christyi ACHKN1017.</title>
        <authorList>
            <consortium name="The Broad Institute Genomics Platform"/>
            <person name="Neafsey D.E."/>
            <person name="Besansky N."/>
            <person name="Walker B."/>
            <person name="Young S.K."/>
            <person name="Zeng Q."/>
            <person name="Gargeya S."/>
            <person name="Fitzgerald M."/>
            <person name="Haas B."/>
            <person name="Abouelleil A."/>
            <person name="Allen A.W."/>
            <person name="Alvarado L."/>
            <person name="Arachchi H.M."/>
            <person name="Berlin A.M."/>
            <person name="Chapman S.B."/>
            <person name="Gainer-Dewar J."/>
            <person name="Goldberg J."/>
            <person name="Griggs A."/>
            <person name="Gujja S."/>
            <person name="Hansen M."/>
            <person name="Howarth C."/>
            <person name="Imamovic A."/>
            <person name="Ireland A."/>
            <person name="Larimer J."/>
            <person name="McCowan C."/>
            <person name="Murphy C."/>
            <person name="Pearson M."/>
            <person name="Poon T.W."/>
            <person name="Priest M."/>
            <person name="Roberts A."/>
            <person name="Saif S."/>
            <person name="Shea T."/>
            <person name="Sisk P."/>
            <person name="Sykes S."/>
            <person name="Wortman J."/>
            <person name="Nusbaum C."/>
            <person name="Birren B."/>
        </authorList>
    </citation>
    <scope>NUCLEOTIDE SEQUENCE [LARGE SCALE GENOMIC DNA]</scope>
    <source>
        <strain evidence="6">ACHKN1017</strain>
    </source>
</reference>
<dbReference type="PANTHER" id="PTHR46172:SF1">
    <property type="entry name" value="DNA POLYMERASE EPSILON SUBUNIT 3"/>
    <property type="match status" value="1"/>
</dbReference>
<evidence type="ECO:0000313" key="5">
    <source>
        <dbReference type="EnsemblMetazoa" id="ACHR005286-PA"/>
    </source>
</evidence>
<dbReference type="InterPro" id="IPR009072">
    <property type="entry name" value="Histone-fold"/>
</dbReference>
<protein>
    <recommendedName>
        <fullName evidence="3">DNA polymerase epsilon subunit 3</fullName>
    </recommendedName>
</protein>
<accession>A0A182K3F1</accession>
<dbReference type="InterPro" id="IPR051377">
    <property type="entry name" value="DNA_Pol-Epsilon_Subunit"/>
</dbReference>
<dbReference type="GO" id="GO:0006272">
    <property type="term" value="P:leading strand elongation"/>
    <property type="evidence" value="ECO:0007669"/>
    <property type="project" value="TreeGrafter"/>
</dbReference>
<evidence type="ECO:0000256" key="2">
    <source>
        <dbReference type="ARBA" id="ARBA00023242"/>
    </source>
</evidence>
<reference evidence="5" key="2">
    <citation type="submission" date="2020-05" db="UniProtKB">
        <authorList>
            <consortium name="EnsemblMetazoa"/>
        </authorList>
    </citation>
    <scope>IDENTIFICATION</scope>
    <source>
        <strain evidence="5">ACHKN1017</strain>
    </source>
</reference>
<dbReference type="GO" id="GO:0008622">
    <property type="term" value="C:epsilon DNA polymerase complex"/>
    <property type="evidence" value="ECO:0007669"/>
    <property type="project" value="TreeGrafter"/>
</dbReference>
<dbReference type="EnsemblMetazoa" id="ACHR005286-RA">
    <property type="protein sequence ID" value="ACHR005286-PA"/>
    <property type="gene ID" value="ACHR005286"/>
</dbReference>
<keyword evidence="2" id="KW-0539">Nucleus</keyword>
<organism evidence="5 6">
    <name type="scientific">Anopheles christyi</name>
    <dbReference type="NCBI Taxonomy" id="43041"/>
    <lineage>
        <taxon>Eukaryota</taxon>
        <taxon>Metazoa</taxon>
        <taxon>Ecdysozoa</taxon>
        <taxon>Arthropoda</taxon>
        <taxon>Hexapoda</taxon>
        <taxon>Insecta</taxon>
        <taxon>Pterygota</taxon>
        <taxon>Neoptera</taxon>
        <taxon>Endopterygota</taxon>
        <taxon>Diptera</taxon>
        <taxon>Nematocera</taxon>
        <taxon>Culicoidea</taxon>
        <taxon>Culicidae</taxon>
        <taxon>Anophelinae</taxon>
        <taxon>Anopheles</taxon>
    </lineage>
</organism>